<evidence type="ECO:0000256" key="1">
    <source>
        <dbReference type="SAM" id="MobiDB-lite"/>
    </source>
</evidence>
<reference evidence="3" key="1">
    <citation type="journal article" date="2015" name="Proc. Natl. Acad. Sci. U.S.A.">
        <title>Genome sequencing of adzuki bean (Vigna angularis) provides insight into high starch and low fat accumulation and domestication.</title>
        <authorList>
            <person name="Yang K."/>
            <person name="Tian Z."/>
            <person name="Chen C."/>
            <person name="Luo L."/>
            <person name="Zhao B."/>
            <person name="Wang Z."/>
            <person name="Yu L."/>
            <person name="Li Y."/>
            <person name="Sun Y."/>
            <person name="Li W."/>
            <person name="Chen Y."/>
            <person name="Li Y."/>
            <person name="Zhang Y."/>
            <person name="Ai D."/>
            <person name="Zhao J."/>
            <person name="Shang C."/>
            <person name="Ma Y."/>
            <person name="Wu B."/>
            <person name="Wang M."/>
            <person name="Gao L."/>
            <person name="Sun D."/>
            <person name="Zhang P."/>
            <person name="Guo F."/>
            <person name="Wang W."/>
            <person name="Li Y."/>
            <person name="Wang J."/>
            <person name="Varshney R.K."/>
            <person name="Wang J."/>
            <person name="Ling H.Q."/>
            <person name="Wan P."/>
        </authorList>
    </citation>
    <scope>NUCLEOTIDE SEQUENCE</scope>
    <source>
        <strain evidence="3">cv. Jingnong 6</strain>
    </source>
</reference>
<feature type="region of interest" description="Disordered" evidence="1">
    <location>
        <begin position="1"/>
        <end position="20"/>
    </location>
</feature>
<dbReference type="Proteomes" id="UP000053144">
    <property type="component" value="Chromosome 11"/>
</dbReference>
<accession>A0A0L9VS35</accession>
<dbReference type="Gramene" id="KOM57891">
    <property type="protein sequence ID" value="KOM57891"/>
    <property type="gene ID" value="LR48_Vigan11g092400"/>
</dbReference>
<dbReference type="EMBL" id="CM003381">
    <property type="protein sequence ID" value="KOM57891.1"/>
    <property type="molecule type" value="Genomic_DNA"/>
</dbReference>
<proteinExistence type="predicted"/>
<evidence type="ECO:0000313" key="3">
    <source>
        <dbReference type="Proteomes" id="UP000053144"/>
    </source>
</evidence>
<gene>
    <name evidence="2" type="ORF">LR48_Vigan11g092400</name>
</gene>
<evidence type="ECO:0000313" key="2">
    <source>
        <dbReference type="EMBL" id="KOM57891.1"/>
    </source>
</evidence>
<organism evidence="2 3">
    <name type="scientific">Phaseolus angularis</name>
    <name type="common">Azuki bean</name>
    <name type="synonym">Vigna angularis</name>
    <dbReference type="NCBI Taxonomy" id="3914"/>
    <lineage>
        <taxon>Eukaryota</taxon>
        <taxon>Viridiplantae</taxon>
        <taxon>Streptophyta</taxon>
        <taxon>Embryophyta</taxon>
        <taxon>Tracheophyta</taxon>
        <taxon>Spermatophyta</taxon>
        <taxon>Magnoliopsida</taxon>
        <taxon>eudicotyledons</taxon>
        <taxon>Gunneridae</taxon>
        <taxon>Pentapetalae</taxon>
        <taxon>rosids</taxon>
        <taxon>fabids</taxon>
        <taxon>Fabales</taxon>
        <taxon>Fabaceae</taxon>
        <taxon>Papilionoideae</taxon>
        <taxon>50 kb inversion clade</taxon>
        <taxon>NPAAA clade</taxon>
        <taxon>indigoferoid/millettioid clade</taxon>
        <taxon>Phaseoleae</taxon>
        <taxon>Vigna</taxon>
    </lineage>
</organism>
<dbReference type="AlphaFoldDB" id="A0A0L9VS35"/>
<protein>
    <submittedName>
        <fullName evidence="2">Uncharacterized protein</fullName>
    </submittedName>
</protein>
<sequence>MIWKRSQSTKELEPRKVRKSTRREGYIRLQDAWLPFYGALSSNSHASALAYPLRGVERQTPVISSFACPLRGVERQTLGTARRLVALSRALNATSHTKKADMEEKLVHQDSMYEDEELKPYKPVRYKNKLWVIKDIKENEVIEVEVPYSRRVKMVTRKLLKLCWCDEREKSTNIKNAD</sequence>
<name>A0A0L9VS35_PHAAN</name>